<keyword evidence="2" id="KW-1185">Reference proteome</keyword>
<gene>
    <name evidence="1" type="ORF">CC1G_15565</name>
</gene>
<protein>
    <submittedName>
        <fullName evidence="1">Uncharacterized protein</fullName>
    </submittedName>
</protein>
<dbReference type="VEuPathDB" id="FungiDB:CC1G_15565"/>
<dbReference type="AlphaFoldDB" id="D6RN67"/>
<reference evidence="1 2" key="1">
    <citation type="journal article" date="2010" name="Proc. Natl. Acad. Sci. U.S.A.">
        <title>Insights into evolution of multicellular fungi from the assembled chromosomes of the mushroom Coprinopsis cinerea (Coprinus cinereus).</title>
        <authorList>
            <person name="Stajich J.E."/>
            <person name="Wilke S.K."/>
            <person name="Ahren D."/>
            <person name="Au C.H."/>
            <person name="Birren B.W."/>
            <person name="Borodovsky M."/>
            <person name="Burns C."/>
            <person name="Canback B."/>
            <person name="Casselton L.A."/>
            <person name="Cheng C.K."/>
            <person name="Deng J."/>
            <person name="Dietrich F.S."/>
            <person name="Fargo D.C."/>
            <person name="Farman M.L."/>
            <person name="Gathman A.C."/>
            <person name="Goldberg J."/>
            <person name="Guigo R."/>
            <person name="Hoegger P.J."/>
            <person name="Hooker J.B."/>
            <person name="Huggins A."/>
            <person name="James T.Y."/>
            <person name="Kamada T."/>
            <person name="Kilaru S."/>
            <person name="Kodira C."/>
            <person name="Kues U."/>
            <person name="Kupfer D."/>
            <person name="Kwan H.S."/>
            <person name="Lomsadze A."/>
            <person name="Li W."/>
            <person name="Lilly W.W."/>
            <person name="Ma L.J."/>
            <person name="Mackey A.J."/>
            <person name="Manning G."/>
            <person name="Martin F."/>
            <person name="Muraguchi H."/>
            <person name="Natvig D.O."/>
            <person name="Palmerini H."/>
            <person name="Ramesh M.A."/>
            <person name="Rehmeyer C.J."/>
            <person name="Roe B.A."/>
            <person name="Shenoy N."/>
            <person name="Stanke M."/>
            <person name="Ter-Hovhannisyan V."/>
            <person name="Tunlid A."/>
            <person name="Velagapudi R."/>
            <person name="Vision T.J."/>
            <person name="Zeng Q."/>
            <person name="Zolan M.E."/>
            <person name="Pukkila P.J."/>
        </authorList>
    </citation>
    <scope>NUCLEOTIDE SEQUENCE [LARGE SCALE GENOMIC DNA]</scope>
    <source>
        <strain evidence="2">Okayama-7 / 130 / ATCC MYA-4618 / FGSC 9003</strain>
    </source>
</reference>
<dbReference type="RefSeq" id="XP_002911022.1">
    <property type="nucleotide sequence ID" value="XM_002910976.1"/>
</dbReference>
<dbReference type="KEGG" id="cci:CC1G_15565"/>
<dbReference type="GeneID" id="9378874"/>
<sequence>MSTPSESPSFLSEAGALIGLSLDDHLSLLNYLSSRLRACGVAWNERYPALTVEKRRAFINQFADDLHSAMMLFSSLALRFNHHVSRPNALTKLTKVALSLHLTVPSIVAEAVSVEQEVSDPILPDYVDDWWNQDSPKTLSLPQLVAAWRAQKEQLDAAVQKSTSLSLEALKIDLSGKLDQQLDQANAITEKSLALIDNDLKLAQASLDSIQSAIQETKQAYEKFVGPRSMPHRAQGKGEIAQM</sequence>
<evidence type="ECO:0000313" key="2">
    <source>
        <dbReference type="Proteomes" id="UP000001861"/>
    </source>
</evidence>
<organism evidence="1 2">
    <name type="scientific">Coprinopsis cinerea (strain Okayama-7 / 130 / ATCC MYA-4618 / FGSC 9003)</name>
    <name type="common">Inky cap fungus</name>
    <name type="synonym">Hormographiella aspergillata</name>
    <dbReference type="NCBI Taxonomy" id="240176"/>
    <lineage>
        <taxon>Eukaryota</taxon>
        <taxon>Fungi</taxon>
        <taxon>Dikarya</taxon>
        <taxon>Basidiomycota</taxon>
        <taxon>Agaricomycotina</taxon>
        <taxon>Agaricomycetes</taxon>
        <taxon>Agaricomycetidae</taxon>
        <taxon>Agaricales</taxon>
        <taxon>Agaricineae</taxon>
        <taxon>Psathyrellaceae</taxon>
        <taxon>Coprinopsis</taxon>
    </lineage>
</organism>
<dbReference type="HOGENOM" id="CLU_1224703_0_0_1"/>
<evidence type="ECO:0000313" key="1">
    <source>
        <dbReference type="EMBL" id="EFI27528.1"/>
    </source>
</evidence>
<dbReference type="InParanoid" id="D6RN67"/>
<accession>D6RN67</accession>
<comment type="caution">
    <text evidence="1">The sequence shown here is derived from an EMBL/GenBank/DDBJ whole genome shotgun (WGS) entry which is preliminary data.</text>
</comment>
<dbReference type="EMBL" id="AACS02000006">
    <property type="protein sequence ID" value="EFI27528.1"/>
    <property type="molecule type" value="Genomic_DNA"/>
</dbReference>
<dbReference type="Proteomes" id="UP000001861">
    <property type="component" value="Unassembled WGS sequence"/>
</dbReference>
<name>D6RN67_COPC7</name>
<proteinExistence type="predicted"/>